<evidence type="ECO:0000259" key="12">
    <source>
        <dbReference type="PROSITE" id="PS50262"/>
    </source>
</evidence>
<dbReference type="AlphaFoldDB" id="A0A803TRH0"/>
<dbReference type="PRINTS" id="PR02108">
    <property type="entry name" value="MRGPCRFAMILY"/>
</dbReference>
<feature type="domain" description="G-protein coupled receptors family 1 profile" evidence="12">
    <location>
        <begin position="32"/>
        <end position="257"/>
    </location>
</feature>
<evidence type="ECO:0000256" key="7">
    <source>
        <dbReference type="ARBA" id="ARBA00023170"/>
    </source>
</evidence>
<comment type="subcellular location">
    <subcellularLocation>
        <location evidence="1">Cell membrane</location>
        <topology evidence="1">Multi-pass membrane protein</topology>
    </subcellularLocation>
</comment>
<dbReference type="PROSITE" id="PS50262">
    <property type="entry name" value="G_PROTEIN_RECEP_F1_2"/>
    <property type="match status" value="1"/>
</dbReference>
<feature type="transmembrane region" description="Helical" evidence="11">
    <location>
        <begin position="238"/>
        <end position="260"/>
    </location>
</feature>
<evidence type="ECO:0000256" key="10">
    <source>
        <dbReference type="RuleBase" id="RU000688"/>
    </source>
</evidence>
<dbReference type="SUPFAM" id="SSF81321">
    <property type="entry name" value="Family A G protein-coupled receptor-like"/>
    <property type="match status" value="1"/>
</dbReference>
<feature type="transmembrane region" description="Helical" evidence="11">
    <location>
        <begin position="52"/>
        <end position="76"/>
    </location>
</feature>
<dbReference type="InterPro" id="IPR017452">
    <property type="entry name" value="GPCR_Rhodpsn_7TM"/>
</dbReference>
<dbReference type="PRINTS" id="PR00237">
    <property type="entry name" value="GPCRRHODOPSN"/>
</dbReference>
<dbReference type="GeneTree" id="ENSGT01030000234639"/>
<evidence type="ECO:0000256" key="2">
    <source>
        <dbReference type="ARBA" id="ARBA00022475"/>
    </source>
</evidence>
<dbReference type="FunFam" id="1.20.1070.10:FF:000193">
    <property type="entry name" value="Mas-related G-protein coupled receptor member E"/>
    <property type="match status" value="1"/>
</dbReference>
<dbReference type="Gene3D" id="1.20.1070.10">
    <property type="entry name" value="Rhodopsin 7-helix transmembrane proteins"/>
    <property type="match status" value="1"/>
</dbReference>
<keyword evidence="8 10" id="KW-0807">Transducer</keyword>
<evidence type="ECO:0000313" key="14">
    <source>
        <dbReference type="Proteomes" id="UP000001646"/>
    </source>
</evidence>
<dbReference type="Proteomes" id="UP000001646">
    <property type="component" value="Chromosome 4"/>
</dbReference>
<reference evidence="13" key="2">
    <citation type="submission" date="2025-08" db="UniProtKB">
        <authorList>
            <consortium name="Ensembl"/>
        </authorList>
    </citation>
    <scope>IDENTIFICATION</scope>
</reference>
<reference evidence="13 14" key="1">
    <citation type="submission" date="2009-12" db="EMBL/GenBank/DDBJ databases">
        <title>The Genome Sequence of Anolis carolinensis (Green Anole Lizard).</title>
        <authorList>
            <consortium name="The Genome Sequencing Platform"/>
            <person name="Di Palma F."/>
            <person name="Alfoldi J."/>
            <person name="Heiman D."/>
            <person name="Young S."/>
            <person name="Grabherr M."/>
            <person name="Johnson J."/>
            <person name="Lander E.S."/>
            <person name="Lindblad-Toh K."/>
        </authorList>
    </citation>
    <scope>NUCLEOTIDE SEQUENCE [LARGE SCALE GENOMIC DNA]</scope>
    <source>
        <strain evidence="13 14">JBL SC #1</strain>
    </source>
</reference>
<evidence type="ECO:0000256" key="4">
    <source>
        <dbReference type="ARBA" id="ARBA00022989"/>
    </source>
</evidence>
<feature type="transmembrane region" description="Helical" evidence="11">
    <location>
        <begin position="96"/>
        <end position="123"/>
    </location>
</feature>
<evidence type="ECO:0000256" key="11">
    <source>
        <dbReference type="SAM" id="Phobius"/>
    </source>
</evidence>
<evidence type="ECO:0000256" key="1">
    <source>
        <dbReference type="ARBA" id="ARBA00004651"/>
    </source>
</evidence>
<keyword evidence="5 10" id="KW-0297">G-protein coupled receptor</keyword>
<evidence type="ECO:0000313" key="13">
    <source>
        <dbReference type="Ensembl" id="ENSACAP00000037810.1"/>
    </source>
</evidence>
<feature type="transmembrane region" description="Helical" evidence="11">
    <location>
        <begin position="200"/>
        <end position="218"/>
    </location>
</feature>
<name>A0A803TRH0_ANOCA</name>
<dbReference type="Pfam" id="PF00001">
    <property type="entry name" value="7tm_1"/>
    <property type="match status" value="1"/>
</dbReference>
<dbReference type="GO" id="GO:0007186">
    <property type="term" value="P:G protein-coupled receptor signaling pathway"/>
    <property type="evidence" value="ECO:0000318"/>
    <property type="project" value="GO_Central"/>
</dbReference>
<dbReference type="PANTHER" id="PTHR11334:SF68">
    <property type="entry name" value="G-PROTEIN COUPLED RECEPTORS FAMILY 1 PROFILE DOMAIN-CONTAINING PROTEIN-RELATED"/>
    <property type="match status" value="1"/>
</dbReference>
<dbReference type="GO" id="GO:0004930">
    <property type="term" value="F:G protein-coupled receptor activity"/>
    <property type="evidence" value="ECO:0000318"/>
    <property type="project" value="GO_Central"/>
</dbReference>
<evidence type="ECO:0000256" key="9">
    <source>
        <dbReference type="ARBA" id="ARBA00061394"/>
    </source>
</evidence>
<keyword evidence="6 11" id="KW-0472">Membrane</keyword>
<evidence type="ECO:0000256" key="5">
    <source>
        <dbReference type="ARBA" id="ARBA00023040"/>
    </source>
</evidence>
<feature type="transmembrane region" description="Helical" evidence="11">
    <location>
        <begin position="12"/>
        <end position="40"/>
    </location>
</feature>
<dbReference type="Ensembl" id="ENSACAT00000038633.1">
    <property type="protein sequence ID" value="ENSACAP00000037810.1"/>
    <property type="gene ID" value="ENSACAG00000039869.1"/>
</dbReference>
<proteinExistence type="inferred from homology"/>
<protein>
    <recommendedName>
        <fullName evidence="12">G-protein coupled receptors family 1 profile domain-containing protein</fullName>
    </recommendedName>
</protein>
<dbReference type="PROSITE" id="PS00237">
    <property type="entry name" value="G_PROTEIN_RECEP_F1_1"/>
    <property type="match status" value="1"/>
</dbReference>
<sequence>FPSPLWCAVLPSVVIFLTTIMALSTSLLGFVGNGIVFWLLGFCIKRNPFTTYVLNLAIADFGVVTAIVAINTIWLAQLLTYVDMHHFSIIFFNTLFRFMFSTSQCLLSLISIDRCVCVFFPFWHRCHRPPYLSPTLCAVIWIFNFLFLFSDIVLPIIIQNDNLSYYLFFLNTVVCTSLMTICTVALLIKICIISPQYKRGKLLTVILLTLLFFLFFTFPMNAIQYFSDDVPLLNDPYYYEYAFLGAYINSTVNPLIYFLIGKEKRDRSGEKVKKILARLFTENENDTEEMKTSVQTQL</sequence>
<feature type="transmembrane region" description="Helical" evidence="11">
    <location>
        <begin position="135"/>
        <end position="158"/>
    </location>
</feature>
<feature type="transmembrane region" description="Helical" evidence="11">
    <location>
        <begin position="164"/>
        <end position="188"/>
    </location>
</feature>
<comment type="similarity">
    <text evidence="9">Belongs to the G-protein coupled receptor 1 family. Mas subfamily.</text>
</comment>
<dbReference type="PANTHER" id="PTHR11334">
    <property type="entry name" value="MAS-RELATED G-PROTEIN COUPLED RECEPTOR"/>
    <property type="match status" value="1"/>
</dbReference>
<evidence type="ECO:0000256" key="8">
    <source>
        <dbReference type="ARBA" id="ARBA00023224"/>
    </source>
</evidence>
<evidence type="ECO:0000256" key="3">
    <source>
        <dbReference type="ARBA" id="ARBA00022692"/>
    </source>
</evidence>
<keyword evidence="2" id="KW-1003">Cell membrane</keyword>
<dbReference type="InterPro" id="IPR026234">
    <property type="entry name" value="MRGPCRFAMILY"/>
</dbReference>
<keyword evidence="7 10" id="KW-0675">Receptor</keyword>
<evidence type="ECO:0000256" key="6">
    <source>
        <dbReference type="ARBA" id="ARBA00023136"/>
    </source>
</evidence>
<keyword evidence="4 11" id="KW-1133">Transmembrane helix</keyword>
<dbReference type="InParanoid" id="A0A803TRH0"/>
<keyword evidence="3 10" id="KW-0812">Transmembrane</keyword>
<keyword evidence="14" id="KW-1185">Reference proteome</keyword>
<accession>A0A803TRH0</accession>
<organism evidence="13 14">
    <name type="scientific">Anolis carolinensis</name>
    <name type="common">Green anole</name>
    <name type="synonym">American chameleon</name>
    <dbReference type="NCBI Taxonomy" id="28377"/>
    <lineage>
        <taxon>Eukaryota</taxon>
        <taxon>Metazoa</taxon>
        <taxon>Chordata</taxon>
        <taxon>Craniata</taxon>
        <taxon>Vertebrata</taxon>
        <taxon>Euteleostomi</taxon>
        <taxon>Lepidosauria</taxon>
        <taxon>Squamata</taxon>
        <taxon>Bifurcata</taxon>
        <taxon>Unidentata</taxon>
        <taxon>Episquamata</taxon>
        <taxon>Toxicofera</taxon>
        <taxon>Iguania</taxon>
        <taxon>Dactyloidae</taxon>
        <taxon>Anolis</taxon>
    </lineage>
</organism>
<dbReference type="InterPro" id="IPR000276">
    <property type="entry name" value="GPCR_Rhodpsn"/>
</dbReference>
<reference evidence="13" key="3">
    <citation type="submission" date="2025-09" db="UniProtKB">
        <authorList>
            <consortium name="Ensembl"/>
        </authorList>
    </citation>
    <scope>IDENTIFICATION</scope>
</reference>
<dbReference type="GO" id="GO:0005886">
    <property type="term" value="C:plasma membrane"/>
    <property type="evidence" value="ECO:0000318"/>
    <property type="project" value="GO_Central"/>
</dbReference>